<keyword evidence="1" id="KW-0812">Transmembrane</keyword>
<reference evidence="2 3" key="1">
    <citation type="submission" date="2017-09" db="EMBL/GenBank/DDBJ databases">
        <title>Complete genome of Salmonella enterica subsp. diarizonae isolated from stool of a patient with bacterial enteropathy.</title>
        <authorList>
            <person name="Zhou J."/>
            <person name="Chen Q."/>
            <person name="Guo L."/>
            <person name="Fan J."/>
        </authorList>
    </citation>
    <scope>NUCLEOTIDE SEQUENCE [LARGE SCALE GENOMIC DNA]</scope>
    <source>
        <strain evidence="2 3">HZS154</strain>
    </source>
</reference>
<dbReference type="EMBL" id="CP023345">
    <property type="protein sequence ID" value="ATW54064.1"/>
    <property type="molecule type" value="Genomic_DNA"/>
</dbReference>
<dbReference type="RefSeq" id="WP_023247751.1">
    <property type="nucleotide sequence ID" value="NZ_CP011288.1"/>
</dbReference>
<evidence type="ECO:0000313" key="3">
    <source>
        <dbReference type="Proteomes" id="UP000230639"/>
    </source>
</evidence>
<evidence type="ECO:0008006" key="4">
    <source>
        <dbReference type="Google" id="ProtNLM"/>
    </source>
</evidence>
<evidence type="ECO:0000313" key="2">
    <source>
        <dbReference type="EMBL" id="ATW54064.1"/>
    </source>
</evidence>
<dbReference type="Proteomes" id="UP000230639">
    <property type="component" value="Chromosome"/>
</dbReference>
<organism evidence="2 3">
    <name type="scientific">Salmonella diarizonae</name>
    <dbReference type="NCBI Taxonomy" id="59204"/>
    <lineage>
        <taxon>Bacteria</taxon>
        <taxon>Pseudomonadati</taxon>
        <taxon>Pseudomonadota</taxon>
        <taxon>Gammaproteobacteria</taxon>
        <taxon>Enterobacterales</taxon>
        <taxon>Enterobacteriaceae</taxon>
        <taxon>Salmonella</taxon>
    </lineage>
</organism>
<keyword evidence="1" id="KW-0472">Membrane</keyword>
<proteinExistence type="predicted"/>
<sequence length="352" mass="40950">MEKFIVAELNMTGAEHLSFNTCILEKLHKKNKIRKIYCSALHYQYFPNTLKKIPMDNVKVIDGKSRRFFSKLCIEIYNVFRILLRPHKKYLFLSVFPPVLCLLAFLNIIFRKRITVFLHGELNGLRELNNNITSYAFWVKLYFKSGLYKYIENIVVGEHIKKGISEVHYINPDELKYINHPIVPMFSNKEKDIDCASIGYANGKAYDELFESISKLDKPFIHIGMVSNVLYEKYKSSCIKFHAMPGNALSYDRYLSLISRTKYGIFMYAHDYSFTTSGAMLDAMSNNTVILTIANTFAAYLDSIDYPVLSFDSSEKLFEQIDNLPDYDDLLKKHNPIIARKRFSELSSDWVL</sequence>
<gene>
    <name evidence="2" type="ORF">CNQ75_05665</name>
</gene>
<keyword evidence="1" id="KW-1133">Transmembrane helix</keyword>
<name>A0A2I5HEX4_SALDZ</name>
<accession>A0A2I5HEX4</accession>
<evidence type="ECO:0000256" key="1">
    <source>
        <dbReference type="SAM" id="Phobius"/>
    </source>
</evidence>
<dbReference type="AlphaFoldDB" id="A0A2I5HEX4"/>
<protein>
    <recommendedName>
        <fullName evidence="4">Glycosyltransferase</fullName>
    </recommendedName>
</protein>
<dbReference type="STRING" id="59204.UQ49_15025"/>
<feature type="transmembrane region" description="Helical" evidence="1">
    <location>
        <begin position="90"/>
        <end position="110"/>
    </location>
</feature>